<feature type="region of interest" description="Disordered" evidence="3">
    <location>
        <begin position="350"/>
        <end position="410"/>
    </location>
</feature>
<organism evidence="5 6">
    <name type="scientific">Haloglomus irregulare</name>
    <dbReference type="NCBI Taxonomy" id="2234134"/>
    <lineage>
        <taxon>Archaea</taxon>
        <taxon>Methanobacteriati</taxon>
        <taxon>Methanobacteriota</taxon>
        <taxon>Stenosarchaea group</taxon>
        <taxon>Halobacteria</taxon>
        <taxon>Halobacteriales</taxon>
        <taxon>Natronomonadaceae</taxon>
        <taxon>Haloglomus</taxon>
    </lineage>
</organism>
<name>A0A554NFF7_9EURY</name>
<evidence type="ECO:0000256" key="1">
    <source>
        <dbReference type="ARBA" id="ARBA00022741"/>
    </source>
</evidence>
<keyword evidence="2" id="KW-0067">ATP-binding</keyword>
<dbReference type="SUPFAM" id="SSF52540">
    <property type="entry name" value="P-loop containing nucleoside triphosphate hydrolases"/>
    <property type="match status" value="1"/>
</dbReference>
<feature type="domain" description="KaiC-like" evidence="4">
    <location>
        <begin position="96"/>
        <end position="340"/>
    </location>
</feature>
<protein>
    <submittedName>
        <fullName evidence="5">Recombinase RecA</fullName>
    </submittedName>
</protein>
<reference evidence="5 6" key="1">
    <citation type="submission" date="2018-06" db="EMBL/GenBank/DDBJ databases">
        <title>Natronomonas sp. F16-60 a new haloarchaeon isolated from a solar saltern of Isla Cristina, Huelva, Spain.</title>
        <authorList>
            <person name="Duran-Viseras A."/>
            <person name="Sanchez-Porro C."/>
            <person name="Ventosa A."/>
        </authorList>
    </citation>
    <scope>NUCLEOTIDE SEQUENCE [LARGE SCALE GENOMIC DNA]</scope>
    <source>
        <strain evidence="5 6">F16-60</strain>
    </source>
</reference>
<feature type="compositionally biased region" description="Acidic residues" evidence="3">
    <location>
        <begin position="19"/>
        <end position="33"/>
    </location>
</feature>
<evidence type="ECO:0000256" key="2">
    <source>
        <dbReference type="ARBA" id="ARBA00022840"/>
    </source>
</evidence>
<dbReference type="InParanoid" id="A0A554NFF7"/>
<evidence type="ECO:0000313" key="5">
    <source>
        <dbReference type="EMBL" id="TSD16119.1"/>
    </source>
</evidence>
<dbReference type="RefSeq" id="WP_144260601.1">
    <property type="nucleotide sequence ID" value="NZ_QMDX01000001.1"/>
</dbReference>
<sequence>MTDERRSTADEVAGSETEPGGDPEPSEPSDVPDAEVGAAGRADERCDFCGLPVPTEPVATTHEGDEFRCCSQACMDALSRAGFDAGAGAGHRRIRPGVAALDQSLPQGFPRNAFVLLAGEAGSRDRAVHAELVWRALQRGEPVVVVSFQEPPGSIVQQFLTLEWNVLPYLESGQLHIVDCFTYRLSDRDRMFDRMDDWNQHLYDAATDATTTTRDPSDLGEVRNKLDNALEAREMVGEGLVLIDSLTELGTLVQPVQAYDFVKDLRADVCKGRFVPVFAGATIAGGREEFPHDLGYVTDGIVEMRLNEEIIPDTLIKQARIRKLNGVLVIPEWHAYEYTSGLGMVTFDPEEEQAKSRQRRREAADADGPPAHPDGTDAEHRNGETPAPVGPEARPPERPKPGAEAPENDR</sequence>
<keyword evidence="6" id="KW-1185">Reference proteome</keyword>
<evidence type="ECO:0000259" key="4">
    <source>
        <dbReference type="Pfam" id="PF06745"/>
    </source>
</evidence>
<evidence type="ECO:0000256" key="3">
    <source>
        <dbReference type="SAM" id="MobiDB-lite"/>
    </source>
</evidence>
<dbReference type="AlphaFoldDB" id="A0A554NFF7"/>
<dbReference type="Pfam" id="PF06745">
    <property type="entry name" value="ATPase"/>
    <property type="match status" value="1"/>
</dbReference>
<dbReference type="EMBL" id="QMDX01000001">
    <property type="protein sequence ID" value="TSD16119.1"/>
    <property type="molecule type" value="Genomic_DNA"/>
</dbReference>
<gene>
    <name evidence="5" type="ORF">DP107_02800</name>
</gene>
<dbReference type="PANTHER" id="PTHR43637:SF2">
    <property type="entry name" value="PROTEIN GVPD 1"/>
    <property type="match status" value="1"/>
</dbReference>
<keyword evidence="1" id="KW-0547">Nucleotide-binding</keyword>
<accession>A0A554NFF7</accession>
<feature type="compositionally biased region" description="Basic and acidic residues" evidence="3">
    <location>
        <begin position="374"/>
        <end position="383"/>
    </location>
</feature>
<proteinExistence type="predicted"/>
<dbReference type="Gene3D" id="3.40.50.300">
    <property type="entry name" value="P-loop containing nucleotide triphosphate hydrolases"/>
    <property type="match status" value="1"/>
</dbReference>
<feature type="region of interest" description="Disordered" evidence="3">
    <location>
        <begin position="1"/>
        <end position="38"/>
    </location>
</feature>
<dbReference type="GO" id="GO:0005524">
    <property type="term" value="F:ATP binding"/>
    <property type="evidence" value="ECO:0007669"/>
    <property type="project" value="UniProtKB-KW"/>
</dbReference>
<feature type="compositionally biased region" description="Basic and acidic residues" evidence="3">
    <location>
        <begin position="394"/>
        <end position="410"/>
    </location>
</feature>
<dbReference type="Proteomes" id="UP000319894">
    <property type="component" value="Unassembled WGS sequence"/>
</dbReference>
<evidence type="ECO:0000313" key="6">
    <source>
        <dbReference type="Proteomes" id="UP000319894"/>
    </source>
</evidence>
<dbReference type="OrthoDB" id="27015at2157"/>
<dbReference type="PANTHER" id="PTHR43637">
    <property type="entry name" value="UPF0273 PROTEIN TM_0370"/>
    <property type="match status" value="1"/>
</dbReference>
<dbReference type="InterPro" id="IPR027417">
    <property type="entry name" value="P-loop_NTPase"/>
</dbReference>
<dbReference type="InterPro" id="IPR014774">
    <property type="entry name" value="KaiC-like_dom"/>
</dbReference>
<comment type="caution">
    <text evidence="5">The sequence shown here is derived from an EMBL/GenBank/DDBJ whole genome shotgun (WGS) entry which is preliminary data.</text>
</comment>